<keyword evidence="2" id="KW-0472">Membrane</keyword>
<dbReference type="RefSeq" id="WP_179457375.1">
    <property type="nucleotide sequence ID" value="NZ_BAAAPX010000001.1"/>
</dbReference>
<proteinExistence type="predicted"/>
<evidence type="ECO:0000256" key="2">
    <source>
        <dbReference type="SAM" id="Phobius"/>
    </source>
</evidence>
<dbReference type="Proteomes" id="UP000589620">
    <property type="component" value="Unassembled WGS sequence"/>
</dbReference>
<reference evidence="3 4" key="1">
    <citation type="submission" date="2020-07" db="EMBL/GenBank/DDBJ databases">
        <title>Sequencing the genomes of 1000 actinobacteria strains.</title>
        <authorList>
            <person name="Klenk H.-P."/>
        </authorList>
    </citation>
    <scope>NUCLEOTIDE SEQUENCE [LARGE SCALE GENOMIC DNA]</scope>
    <source>
        <strain evidence="3 4">DSM 23871</strain>
    </source>
</reference>
<feature type="transmembrane region" description="Helical" evidence="2">
    <location>
        <begin position="64"/>
        <end position="85"/>
    </location>
</feature>
<name>A0A852T3M9_9MICO</name>
<comment type="caution">
    <text evidence="3">The sequence shown here is derived from an EMBL/GenBank/DDBJ whole genome shotgun (WGS) entry which is preliminary data.</text>
</comment>
<feature type="compositionally biased region" description="Polar residues" evidence="1">
    <location>
        <begin position="1"/>
        <end position="13"/>
    </location>
</feature>
<evidence type="ECO:0000313" key="4">
    <source>
        <dbReference type="Proteomes" id="UP000589620"/>
    </source>
</evidence>
<feature type="region of interest" description="Disordered" evidence="1">
    <location>
        <begin position="1"/>
        <end position="27"/>
    </location>
</feature>
<sequence length="92" mass="9776">MTSDTTPSVSRQGQRPAGRAPLPKGAGINSLKLDLEVTREELASTLDDLFATFNIRVQIRSHPAFFAGLFLALTGTAAGIAALLLRRRGRAG</sequence>
<organism evidence="3 4">
    <name type="scientific">Leifsonia soli</name>
    <dbReference type="NCBI Taxonomy" id="582665"/>
    <lineage>
        <taxon>Bacteria</taxon>
        <taxon>Bacillati</taxon>
        <taxon>Actinomycetota</taxon>
        <taxon>Actinomycetes</taxon>
        <taxon>Micrococcales</taxon>
        <taxon>Microbacteriaceae</taxon>
        <taxon>Leifsonia</taxon>
    </lineage>
</organism>
<protein>
    <recommendedName>
        <fullName evidence="5">DUF3618 domain-containing protein</fullName>
    </recommendedName>
</protein>
<accession>A0A852T3M9</accession>
<dbReference type="AlphaFoldDB" id="A0A852T3M9"/>
<evidence type="ECO:0000313" key="3">
    <source>
        <dbReference type="EMBL" id="NYD75465.1"/>
    </source>
</evidence>
<keyword evidence="4" id="KW-1185">Reference proteome</keyword>
<evidence type="ECO:0008006" key="5">
    <source>
        <dbReference type="Google" id="ProtNLM"/>
    </source>
</evidence>
<gene>
    <name evidence="3" type="ORF">BJ963_002984</name>
</gene>
<dbReference type="EMBL" id="JACCBJ010000001">
    <property type="protein sequence ID" value="NYD75465.1"/>
    <property type="molecule type" value="Genomic_DNA"/>
</dbReference>
<keyword evidence="2" id="KW-0812">Transmembrane</keyword>
<evidence type="ECO:0000256" key="1">
    <source>
        <dbReference type="SAM" id="MobiDB-lite"/>
    </source>
</evidence>
<keyword evidence="2" id="KW-1133">Transmembrane helix</keyword>